<dbReference type="Ensembl" id="ENSLACT00000005305.1">
    <property type="protein sequence ID" value="ENSLACP00000005258.1"/>
    <property type="gene ID" value="ENSLACG00000004672.1"/>
</dbReference>
<accession>H3A6I7</accession>
<dbReference type="InterPro" id="IPR052921">
    <property type="entry name" value="GPCR1_Superfamily_Member"/>
</dbReference>
<keyword evidence="17" id="KW-1185">Reference proteome</keyword>
<keyword evidence="12 13" id="KW-0807">Transducer</keyword>
<dbReference type="InterPro" id="IPR000276">
    <property type="entry name" value="GPCR_Rhodpsn"/>
</dbReference>
<keyword evidence="5 14" id="KW-0552">Olfaction</keyword>
<evidence type="ECO:0000256" key="4">
    <source>
        <dbReference type="ARBA" id="ARBA00022692"/>
    </source>
</evidence>
<reference evidence="17" key="1">
    <citation type="submission" date="2011-08" db="EMBL/GenBank/DDBJ databases">
        <title>The draft genome of Latimeria chalumnae.</title>
        <authorList>
            <person name="Di Palma F."/>
            <person name="Alfoldi J."/>
            <person name="Johnson J."/>
            <person name="Berlin A."/>
            <person name="Gnerre S."/>
            <person name="Jaffe D."/>
            <person name="MacCallum I."/>
            <person name="Young S."/>
            <person name="Walker B.J."/>
            <person name="Lander E."/>
            <person name="Lindblad-Toh K."/>
        </authorList>
    </citation>
    <scope>NUCLEOTIDE SEQUENCE [LARGE SCALE GENOMIC DNA]</scope>
    <source>
        <strain evidence="17">Wild caught</strain>
    </source>
</reference>
<keyword evidence="9" id="KW-1015">Disulfide bond</keyword>
<dbReference type="PRINTS" id="PR00237">
    <property type="entry name" value="GPCRRHODOPSN"/>
</dbReference>
<evidence type="ECO:0000313" key="17">
    <source>
        <dbReference type="Proteomes" id="UP000008672"/>
    </source>
</evidence>
<dbReference type="GO" id="GO:0004930">
    <property type="term" value="F:G protein-coupled receptor activity"/>
    <property type="evidence" value="ECO:0007669"/>
    <property type="project" value="UniProtKB-KW"/>
</dbReference>
<dbReference type="SUPFAM" id="SSF81321">
    <property type="entry name" value="Family A G protein-coupled receptor-like"/>
    <property type="match status" value="1"/>
</dbReference>
<comment type="subcellular location">
    <subcellularLocation>
        <location evidence="1 14">Cell membrane</location>
        <topology evidence="1 14">Multi-pass membrane protein</topology>
    </subcellularLocation>
</comment>
<feature type="transmembrane region" description="Helical" evidence="14">
    <location>
        <begin position="277"/>
        <end position="296"/>
    </location>
</feature>
<feature type="transmembrane region" description="Helical" evidence="14">
    <location>
        <begin position="143"/>
        <end position="163"/>
    </location>
</feature>
<keyword evidence="8 14" id="KW-0472">Membrane</keyword>
<feature type="domain" description="G-protein coupled receptors family 1 profile" evidence="15">
    <location>
        <begin position="43"/>
        <end position="294"/>
    </location>
</feature>
<feature type="transmembrane region" description="Helical" evidence="14">
    <location>
        <begin position="65"/>
        <end position="88"/>
    </location>
</feature>
<keyword evidence="4 13" id="KW-0812">Transmembrane</keyword>
<dbReference type="eggNOG" id="ENOG502QW4X">
    <property type="taxonomic scope" value="Eukaryota"/>
</dbReference>
<dbReference type="PANTHER" id="PTHR26451">
    <property type="entry name" value="G_PROTEIN_RECEP_F1_2 DOMAIN-CONTAINING PROTEIN"/>
    <property type="match status" value="1"/>
</dbReference>
<evidence type="ECO:0000256" key="5">
    <source>
        <dbReference type="ARBA" id="ARBA00022725"/>
    </source>
</evidence>
<organism evidence="16 17">
    <name type="scientific">Latimeria chalumnae</name>
    <name type="common">Coelacanth</name>
    <dbReference type="NCBI Taxonomy" id="7897"/>
    <lineage>
        <taxon>Eukaryota</taxon>
        <taxon>Metazoa</taxon>
        <taxon>Chordata</taxon>
        <taxon>Craniata</taxon>
        <taxon>Vertebrata</taxon>
        <taxon>Euteleostomi</taxon>
        <taxon>Coelacanthiformes</taxon>
        <taxon>Coelacanthidae</taxon>
        <taxon>Latimeria</taxon>
    </lineage>
</organism>
<evidence type="ECO:0000256" key="7">
    <source>
        <dbReference type="ARBA" id="ARBA00023040"/>
    </source>
</evidence>
<dbReference type="PRINTS" id="PR00245">
    <property type="entry name" value="OLFACTORYR"/>
</dbReference>
<reference evidence="16" key="2">
    <citation type="submission" date="2025-08" db="UniProtKB">
        <authorList>
            <consortium name="Ensembl"/>
        </authorList>
    </citation>
    <scope>IDENTIFICATION</scope>
</reference>
<dbReference type="FunFam" id="1.20.1070.10:FF:000024">
    <property type="entry name" value="Olfactory receptor"/>
    <property type="match status" value="1"/>
</dbReference>
<dbReference type="EMBL" id="AFYH01137839">
    <property type="status" value="NOT_ANNOTATED_CDS"/>
    <property type="molecule type" value="Genomic_DNA"/>
</dbReference>
<evidence type="ECO:0000256" key="9">
    <source>
        <dbReference type="ARBA" id="ARBA00023157"/>
    </source>
</evidence>
<evidence type="ECO:0000256" key="1">
    <source>
        <dbReference type="ARBA" id="ARBA00004651"/>
    </source>
</evidence>
<evidence type="ECO:0000256" key="13">
    <source>
        <dbReference type="RuleBase" id="RU000688"/>
    </source>
</evidence>
<evidence type="ECO:0000256" key="11">
    <source>
        <dbReference type="ARBA" id="ARBA00023180"/>
    </source>
</evidence>
<protein>
    <recommendedName>
        <fullName evidence="14">Olfactory receptor</fullName>
    </recommendedName>
</protein>
<dbReference type="AlphaFoldDB" id="H3A6I7"/>
<dbReference type="GO" id="GO:0005549">
    <property type="term" value="F:odorant binding"/>
    <property type="evidence" value="ECO:0007669"/>
    <property type="project" value="TreeGrafter"/>
</dbReference>
<evidence type="ECO:0000313" key="16">
    <source>
        <dbReference type="Ensembl" id="ENSLACP00000005258.1"/>
    </source>
</evidence>
<dbReference type="GeneTree" id="ENSGT00950000182847"/>
<dbReference type="FunCoup" id="H3A6I7">
    <property type="interactions" value="497"/>
</dbReference>
<keyword evidence="7 13" id="KW-0297">G-protein coupled receptor</keyword>
<reference evidence="16" key="3">
    <citation type="submission" date="2025-09" db="UniProtKB">
        <authorList>
            <consortium name="Ensembl"/>
        </authorList>
    </citation>
    <scope>IDENTIFICATION</scope>
</reference>
<name>H3A6I7_LATCH</name>
<proteinExistence type="inferred from homology"/>
<dbReference type="Pfam" id="PF13853">
    <property type="entry name" value="7tm_4"/>
    <property type="match status" value="1"/>
</dbReference>
<evidence type="ECO:0000256" key="12">
    <source>
        <dbReference type="ARBA" id="ARBA00023224"/>
    </source>
</evidence>
<feature type="transmembrane region" description="Helical" evidence="14">
    <location>
        <begin position="28"/>
        <end position="53"/>
    </location>
</feature>
<comment type="similarity">
    <text evidence="13">Belongs to the G-protein coupled receptor 1 family.</text>
</comment>
<dbReference type="InterPro" id="IPR000725">
    <property type="entry name" value="Olfact_rcpt"/>
</dbReference>
<evidence type="ECO:0000256" key="3">
    <source>
        <dbReference type="ARBA" id="ARBA00022606"/>
    </source>
</evidence>
<keyword evidence="6 14" id="KW-1133">Transmembrane helix</keyword>
<dbReference type="InParanoid" id="H3A6I7"/>
<dbReference type="SMART" id="SM01381">
    <property type="entry name" value="7TM_GPCR_Srsx"/>
    <property type="match status" value="1"/>
</dbReference>
<dbReference type="GO" id="GO:0005886">
    <property type="term" value="C:plasma membrane"/>
    <property type="evidence" value="ECO:0007669"/>
    <property type="project" value="UniProtKB-SubCell"/>
</dbReference>
<feature type="transmembrane region" description="Helical" evidence="14">
    <location>
        <begin position="94"/>
        <end position="122"/>
    </location>
</feature>
<sequence length="316" mass="35761">AIERSNVTIMKPSGFYLVGFSNLKNSEYLVVFLFLVYVIILRGNFTLMAVVYLRPQLHTPRYMAVLNLAVVDVLYNTTIIPKLLQAFLFNSNFIGFYACFTQMFFAHYAAAMESASIVIMAYDRFVAICFPLRYPSVNTNTRMFIIITLCWFSLIIPLLYMVLLSAQLPFCSSLSIPNVFCGYGAMFRLACGDTSLHLRIVQAVTIALSYGPLAFIFLTYVIIVVTVINLDSAESKRKAISTCVAHLILVLIFYVPLMVNYMLTQLSFPYPYDIRNISIILGTTLPPMLNPIIYSLKTEEIRGLLFKAFKKQSISS</sequence>
<dbReference type="Proteomes" id="UP000008672">
    <property type="component" value="Unassembled WGS sequence"/>
</dbReference>
<keyword evidence="3 14" id="KW-0716">Sensory transduction</keyword>
<dbReference type="PROSITE" id="PS50262">
    <property type="entry name" value="G_PROTEIN_RECEP_F1_2"/>
    <property type="match status" value="1"/>
</dbReference>
<evidence type="ECO:0000256" key="2">
    <source>
        <dbReference type="ARBA" id="ARBA00022475"/>
    </source>
</evidence>
<dbReference type="InterPro" id="IPR017452">
    <property type="entry name" value="GPCR_Rhodpsn_7TM"/>
</dbReference>
<dbReference type="Gene3D" id="1.20.1070.10">
    <property type="entry name" value="Rhodopsin 7-helix transmembrane proteins"/>
    <property type="match status" value="1"/>
</dbReference>
<dbReference type="PROSITE" id="PS00237">
    <property type="entry name" value="G_PROTEIN_RECEP_F1_1"/>
    <property type="match status" value="1"/>
</dbReference>
<keyword evidence="10 13" id="KW-0675">Receptor</keyword>
<keyword evidence="2 14" id="KW-1003">Cell membrane</keyword>
<dbReference type="PANTHER" id="PTHR26451:SF869">
    <property type="entry name" value="OLFACTORY RECEPTOR 530-RELATED"/>
    <property type="match status" value="1"/>
</dbReference>
<evidence type="ECO:0000256" key="6">
    <source>
        <dbReference type="ARBA" id="ARBA00022989"/>
    </source>
</evidence>
<evidence type="ECO:0000256" key="10">
    <source>
        <dbReference type="ARBA" id="ARBA00023170"/>
    </source>
</evidence>
<dbReference type="GO" id="GO:0004984">
    <property type="term" value="F:olfactory receptor activity"/>
    <property type="evidence" value="ECO:0007669"/>
    <property type="project" value="InterPro"/>
</dbReference>
<keyword evidence="11" id="KW-0325">Glycoprotein</keyword>
<evidence type="ECO:0000256" key="14">
    <source>
        <dbReference type="RuleBase" id="RU363047"/>
    </source>
</evidence>
<evidence type="ECO:0000259" key="15">
    <source>
        <dbReference type="PROSITE" id="PS50262"/>
    </source>
</evidence>
<feature type="transmembrane region" description="Helical" evidence="14">
    <location>
        <begin position="203"/>
        <end position="227"/>
    </location>
</feature>
<evidence type="ECO:0000256" key="8">
    <source>
        <dbReference type="ARBA" id="ARBA00023136"/>
    </source>
</evidence>
<dbReference type="HOGENOM" id="CLU_012526_0_1_1"/>
<feature type="transmembrane region" description="Helical" evidence="14">
    <location>
        <begin position="239"/>
        <end position="257"/>
    </location>
</feature>